<dbReference type="Pfam" id="PF05139">
    <property type="entry name" value="Erythro_esteras"/>
    <property type="match status" value="1"/>
</dbReference>
<dbReference type="GO" id="GO:0046677">
    <property type="term" value="P:response to antibiotic"/>
    <property type="evidence" value="ECO:0007669"/>
    <property type="project" value="InterPro"/>
</dbReference>
<organism evidence="1 2">
    <name type="scientific">Rhabdobacter roseus</name>
    <dbReference type="NCBI Taxonomy" id="1655419"/>
    <lineage>
        <taxon>Bacteria</taxon>
        <taxon>Pseudomonadati</taxon>
        <taxon>Bacteroidota</taxon>
        <taxon>Cytophagia</taxon>
        <taxon>Cytophagales</taxon>
        <taxon>Cytophagaceae</taxon>
        <taxon>Rhabdobacter</taxon>
    </lineage>
</organism>
<accession>A0A840TRQ0</accession>
<dbReference type="SUPFAM" id="SSF159501">
    <property type="entry name" value="EreA/ChaN-like"/>
    <property type="match status" value="1"/>
</dbReference>
<dbReference type="InterPro" id="IPR052036">
    <property type="entry name" value="Hydrolase/PRTase-associated"/>
</dbReference>
<dbReference type="RefSeq" id="WP_184176653.1">
    <property type="nucleotide sequence ID" value="NZ_JACHGF010000007.1"/>
</dbReference>
<dbReference type="Gene3D" id="3.40.1660.10">
    <property type="entry name" value="EreA-like (biosynthetic domain)"/>
    <property type="match status" value="2"/>
</dbReference>
<name>A0A840TRQ0_9BACT</name>
<evidence type="ECO:0000313" key="1">
    <source>
        <dbReference type="EMBL" id="MBB5285984.1"/>
    </source>
</evidence>
<dbReference type="PANTHER" id="PTHR31299:SF0">
    <property type="entry name" value="ESTERASE, PUTATIVE (AFU_ORTHOLOGUE AFUA_1G05850)-RELATED"/>
    <property type="match status" value="1"/>
</dbReference>
<dbReference type="CDD" id="cd14728">
    <property type="entry name" value="Ere-like"/>
    <property type="match status" value="1"/>
</dbReference>
<dbReference type="AlphaFoldDB" id="A0A840TRQ0"/>
<proteinExistence type="predicted"/>
<protein>
    <submittedName>
        <fullName evidence="1">Erythromycin esterase-like protein</fullName>
    </submittedName>
</protein>
<dbReference type="Proteomes" id="UP000557307">
    <property type="component" value="Unassembled WGS sequence"/>
</dbReference>
<evidence type="ECO:0000313" key="2">
    <source>
        <dbReference type="Proteomes" id="UP000557307"/>
    </source>
</evidence>
<dbReference type="PANTHER" id="PTHR31299">
    <property type="entry name" value="ESTERASE, PUTATIVE (AFU_ORTHOLOGUE AFUA_1G05850)-RELATED"/>
    <property type="match status" value="1"/>
</dbReference>
<dbReference type="InterPro" id="IPR007815">
    <property type="entry name" value="Emycin_Estase"/>
</dbReference>
<comment type="caution">
    <text evidence="1">The sequence shown here is derived from an EMBL/GenBank/DDBJ whole genome shotgun (WGS) entry which is preliminary data.</text>
</comment>
<gene>
    <name evidence="1" type="ORF">HNQ92_004144</name>
</gene>
<sequence length="442" mass="50589">MPKSRAVPFSFYAFFLLLVLPFSGNGQNKLKKYLKTGTNPIATLSLDSLNGLHSLQKAIGNARIVMLGEQAHGDGTTFLAKTKLIKYLHEQMGFTMLAFESDFFALTEGWENTDKNPESIGHFFKENLYPIWAYSEECGTLLYEYIPASYKTDRPLKIAGVDNQLHGKYTTDSLKQSINHLLSSNGVAYSHSDDYRSFFLPFIDQLWPLNFKTTSYLDSLVKTDFTKQLEKFQAAVEAINQELPVESQTSVSFIALQNLKQFAGEMYHYSSKVSHNVRDKQMAKNLQWLVQEKYPTEKIIVWAANTHIMKKGESSFKNPALNLASMGGYFTQGSTLEKQTYILGFTSQFGQTQTALKAAQGMSPTLLKKSKRYQFENWIHKDVEYAFVDLRAFKAKYPAFQRFFKLKARGHSSIAARWTEMFDGIFYIKEMQPSHFLKPKHF</sequence>
<reference evidence="1 2" key="1">
    <citation type="submission" date="2020-08" db="EMBL/GenBank/DDBJ databases">
        <title>Genomic Encyclopedia of Type Strains, Phase IV (KMG-IV): sequencing the most valuable type-strain genomes for metagenomic binning, comparative biology and taxonomic classification.</title>
        <authorList>
            <person name="Goeker M."/>
        </authorList>
    </citation>
    <scope>NUCLEOTIDE SEQUENCE [LARGE SCALE GENOMIC DNA]</scope>
    <source>
        <strain evidence="1 2">DSM 105074</strain>
    </source>
</reference>
<keyword evidence="2" id="KW-1185">Reference proteome</keyword>
<dbReference type="EMBL" id="JACHGF010000007">
    <property type="protein sequence ID" value="MBB5285984.1"/>
    <property type="molecule type" value="Genomic_DNA"/>
</dbReference>